<keyword evidence="4" id="KW-0067">ATP-binding</keyword>
<dbReference type="NCBIfam" id="NF006134">
    <property type="entry name" value="PRK08279.1"/>
    <property type="match status" value="1"/>
</dbReference>
<dbReference type="FunFam" id="3.30.300.30:FF:000002">
    <property type="entry name" value="Long-chain fatty acid transport protein 1"/>
    <property type="match status" value="1"/>
</dbReference>
<dbReference type="GO" id="GO:0005524">
    <property type="term" value="F:ATP binding"/>
    <property type="evidence" value="ECO:0007669"/>
    <property type="project" value="UniProtKB-KW"/>
</dbReference>
<proteinExistence type="inferred from homology"/>
<dbReference type="AlphaFoldDB" id="A0A1I6A2K2"/>
<dbReference type="GO" id="GO:0005324">
    <property type="term" value="F:long-chain fatty acid transmembrane transporter activity"/>
    <property type="evidence" value="ECO:0007669"/>
    <property type="project" value="TreeGrafter"/>
</dbReference>
<feature type="domain" description="AMP-dependent synthetase/ligase" evidence="5">
    <location>
        <begin position="48"/>
        <end position="416"/>
    </location>
</feature>
<dbReference type="PROSITE" id="PS00455">
    <property type="entry name" value="AMP_BINDING"/>
    <property type="match status" value="1"/>
</dbReference>
<dbReference type="GO" id="GO:0044539">
    <property type="term" value="P:long-chain fatty acid import into cell"/>
    <property type="evidence" value="ECO:0007669"/>
    <property type="project" value="TreeGrafter"/>
</dbReference>
<dbReference type="Gene3D" id="3.30.300.30">
    <property type="match status" value="1"/>
</dbReference>
<accession>A0A1I6A2K2</accession>
<protein>
    <submittedName>
        <fullName evidence="6">Fatty-acyl-CoA synthase</fullName>
    </submittedName>
</protein>
<dbReference type="Proteomes" id="UP000242815">
    <property type="component" value="Unassembled WGS sequence"/>
</dbReference>
<dbReference type="STRING" id="1002526.SAMN05216578_101523"/>
<dbReference type="OrthoDB" id="9803968at2"/>
<evidence type="ECO:0000256" key="3">
    <source>
        <dbReference type="ARBA" id="ARBA00022741"/>
    </source>
</evidence>
<evidence type="ECO:0000313" key="7">
    <source>
        <dbReference type="Proteomes" id="UP000242815"/>
    </source>
</evidence>
<name>A0A1I6A2K2_9GAMM</name>
<sequence length="618" mass="69051">MSASQVQQEQFISNALPSREETQAKLDLRSVAASRIKPAQEYTLADRLETQVDRFGERDFLVYGGQRFSYREVDERANQYANTFLARGIQPGDVCAMAMENRPDFFFCWFGLAKIGAVTAFINYHLKGRALLHALESTAARAVVIGEECLDGFLETEQTADYPRWLVADSENPVDRSVLPVSLDQGFHDEVLTAPRVRPDAALRAGIKAEDDMLYIFTSGTTGLPKAAKYSHMRWMTSGDVMEVTLEVTPADVFYCCLPLYHGAAATSVTSTALAGGASIVFRRKFSASQFWSDVRENRVTIFQYIGEICRYLLNKPASPDDRDHSLRCMLGAGLSRDVWTRWVERFGELDIFEGWGATEANAATLNVDNRVGSCGRVPFWDKTNLRLLKYDTVTQTHLRDAEGRYIHCQPGEVGEAVGMIVNHPEIGAGRFEGYTSPEATEGKILRNVFVDGDAWWASGDLLRYDEDGYCYFVDRIGDTFRWKSENVSTQEVADALGDFPGLELINIYGVLVPGHEGRAGMAAVLMQPGRQFDPQAFFTFASERLPHYAVPVFVRVSAMADMTSTFKLRKIDLQRQGYNPALFDDPLYVKDDQAGSYLPYSTELLARLDLPAFAGES</sequence>
<dbReference type="GO" id="GO:0005886">
    <property type="term" value="C:plasma membrane"/>
    <property type="evidence" value="ECO:0007669"/>
    <property type="project" value="TreeGrafter"/>
</dbReference>
<dbReference type="EMBL" id="FOYD01000001">
    <property type="protein sequence ID" value="SFQ62964.1"/>
    <property type="molecule type" value="Genomic_DNA"/>
</dbReference>
<gene>
    <name evidence="6" type="ORF">SAMN05216578_101523</name>
</gene>
<comment type="similarity">
    <text evidence="1">Belongs to the ATP-dependent AMP-binding enzyme family.</text>
</comment>
<evidence type="ECO:0000256" key="2">
    <source>
        <dbReference type="ARBA" id="ARBA00022598"/>
    </source>
</evidence>
<dbReference type="InterPro" id="IPR020845">
    <property type="entry name" value="AMP-binding_CS"/>
</dbReference>
<evidence type="ECO:0000256" key="1">
    <source>
        <dbReference type="ARBA" id="ARBA00006432"/>
    </source>
</evidence>
<dbReference type="InterPro" id="IPR042099">
    <property type="entry name" value="ANL_N_sf"/>
</dbReference>
<dbReference type="InterPro" id="IPR000873">
    <property type="entry name" value="AMP-dep_synth/lig_dom"/>
</dbReference>
<dbReference type="RefSeq" id="WP_090536652.1">
    <property type="nucleotide sequence ID" value="NZ_FOYD01000001.1"/>
</dbReference>
<keyword evidence="2" id="KW-0436">Ligase</keyword>
<reference evidence="6 7" key="1">
    <citation type="submission" date="2016-10" db="EMBL/GenBank/DDBJ databases">
        <authorList>
            <person name="de Groot N.N."/>
        </authorList>
    </citation>
    <scope>NUCLEOTIDE SEQUENCE [LARGE SCALE GENOMIC DNA]</scope>
    <source>
        <strain evidence="6 7">JCM 18415</strain>
    </source>
</reference>
<dbReference type="PANTHER" id="PTHR43107">
    <property type="entry name" value="LONG-CHAIN FATTY ACID TRANSPORT PROTEIN"/>
    <property type="match status" value="1"/>
</dbReference>
<dbReference type="GO" id="GO:0004467">
    <property type="term" value="F:long-chain fatty acid-CoA ligase activity"/>
    <property type="evidence" value="ECO:0007669"/>
    <property type="project" value="TreeGrafter"/>
</dbReference>
<evidence type="ECO:0000256" key="4">
    <source>
        <dbReference type="ARBA" id="ARBA00022840"/>
    </source>
</evidence>
<dbReference type="Pfam" id="PF00501">
    <property type="entry name" value="AMP-binding"/>
    <property type="match status" value="1"/>
</dbReference>
<evidence type="ECO:0000259" key="5">
    <source>
        <dbReference type="Pfam" id="PF00501"/>
    </source>
</evidence>
<dbReference type="PANTHER" id="PTHR43107:SF15">
    <property type="entry name" value="FATTY ACID TRANSPORT PROTEIN 3, ISOFORM A"/>
    <property type="match status" value="1"/>
</dbReference>
<keyword evidence="3" id="KW-0547">Nucleotide-binding</keyword>
<organism evidence="6 7">
    <name type="scientific">Halopseudomonas formosensis</name>
    <dbReference type="NCBI Taxonomy" id="1002526"/>
    <lineage>
        <taxon>Bacteria</taxon>
        <taxon>Pseudomonadati</taxon>
        <taxon>Pseudomonadota</taxon>
        <taxon>Gammaproteobacteria</taxon>
        <taxon>Pseudomonadales</taxon>
        <taxon>Pseudomonadaceae</taxon>
        <taxon>Halopseudomonas</taxon>
    </lineage>
</organism>
<evidence type="ECO:0000313" key="6">
    <source>
        <dbReference type="EMBL" id="SFQ62964.1"/>
    </source>
</evidence>
<dbReference type="Gene3D" id="3.40.50.12780">
    <property type="entry name" value="N-terminal domain of ligase-like"/>
    <property type="match status" value="1"/>
</dbReference>
<dbReference type="InterPro" id="IPR045851">
    <property type="entry name" value="AMP-bd_C_sf"/>
</dbReference>
<dbReference type="SUPFAM" id="SSF56801">
    <property type="entry name" value="Acetyl-CoA synthetase-like"/>
    <property type="match status" value="1"/>
</dbReference>